<proteinExistence type="predicted"/>
<protein>
    <submittedName>
        <fullName evidence="1">Uncharacterized protein</fullName>
    </submittedName>
</protein>
<gene>
    <name evidence="1" type="ORF">PVK06_043769</name>
</gene>
<organism evidence="1 2">
    <name type="scientific">Gossypium arboreum</name>
    <name type="common">Tree cotton</name>
    <name type="synonym">Gossypium nanking</name>
    <dbReference type="NCBI Taxonomy" id="29729"/>
    <lineage>
        <taxon>Eukaryota</taxon>
        <taxon>Viridiplantae</taxon>
        <taxon>Streptophyta</taxon>
        <taxon>Embryophyta</taxon>
        <taxon>Tracheophyta</taxon>
        <taxon>Spermatophyta</taxon>
        <taxon>Magnoliopsida</taxon>
        <taxon>eudicotyledons</taxon>
        <taxon>Gunneridae</taxon>
        <taxon>Pentapetalae</taxon>
        <taxon>rosids</taxon>
        <taxon>malvids</taxon>
        <taxon>Malvales</taxon>
        <taxon>Malvaceae</taxon>
        <taxon>Malvoideae</taxon>
        <taxon>Gossypium</taxon>
    </lineage>
</organism>
<dbReference type="Proteomes" id="UP001358586">
    <property type="component" value="Chromosome 12"/>
</dbReference>
<reference evidence="1 2" key="1">
    <citation type="submission" date="2023-03" db="EMBL/GenBank/DDBJ databases">
        <title>WGS of Gossypium arboreum.</title>
        <authorList>
            <person name="Yu D."/>
        </authorList>
    </citation>
    <scope>NUCLEOTIDE SEQUENCE [LARGE SCALE GENOMIC DNA]</scope>
    <source>
        <tissue evidence="1">Leaf</tissue>
    </source>
</reference>
<accession>A0ABR0MPC4</accession>
<evidence type="ECO:0000313" key="1">
    <source>
        <dbReference type="EMBL" id="KAK5775824.1"/>
    </source>
</evidence>
<comment type="caution">
    <text evidence="1">The sequence shown here is derived from an EMBL/GenBank/DDBJ whole genome shotgun (WGS) entry which is preliminary data.</text>
</comment>
<sequence length="169" mass="18438">MVALKGSSTKTYLWFALIVVAMDTPRKLVHQFAQSPGAKEKGETSEINSVIPAVVGERDYVSNSQNVVDANQIKVDPPFSLQKQAEHVVHFNPTFEESSFVNVAVKEGVLEAKNHSAVMFKNNNILESVNEETGGSDPLTGIKLPREVVKGLNAKVTRVQKVVGNLIKP</sequence>
<keyword evidence="2" id="KW-1185">Reference proteome</keyword>
<evidence type="ECO:0000313" key="2">
    <source>
        <dbReference type="Proteomes" id="UP001358586"/>
    </source>
</evidence>
<dbReference type="EMBL" id="JARKNE010000012">
    <property type="protein sequence ID" value="KAK5775824.1"/>
    <property type="molecule type" value="Genomic_DNA"/>
</dbReference>
<name>A0ABR0MPC4_GOSAR</name>